<evidence type="ECO:0000259" key="2">
    <source>
        <dbReference type="Pfam" id="PF02638"/>
    </source>
</evidence>
<dbReference type="Gene3D" id="3.20.20.80">
    <property type="entry name" value="Glycosidases"/>
    <property type="match status" value="1"/>
</dbReference>
<feature type="domain" description="Copper amine oxidase-like N-terminal" evidence="3">
    <location>
        <begin position="47"/>
        <end position="157"/>
    </location>
</feature>
<accession>A0A8J7W4R4</accession>
<dbReference type="InterPro" id="IPR017853">
    <property type="entry name" value="GH"/>
</dbReference>
<gene>
    <name evidence="4" type="ORF">KCX82_15735</name>
</gene>
<evidence type="ECO:0000313" key="4">
    <source>
        <dbReference type="EMBL" id="MBR0599338.1"/>
    </source>
</evidence>
<dbReference type="InterPro" id="IPR003790">
    <property type="entry name" value="GHL10"/>
</dbReference>
<dbReference type="InterPro" id="IPR036582">
    <property type="entry name" value="Mao_N_sf"/>
</dbReference>
<keyword evidence="1" id="KW-0732">Signal</keyword>
<organism evidence="4 5">
    <name type="scientific">Sinanaerobacter chloroacetimidivorans</name>
    <dbReference type="NCBI Taxonomy" id="2818044"/>
    <lineage>
        <taxon>Bacteria</taxon>
        <taxon>Bacillati</taxon>
        <taxon>Bacillota</taxon>
        <taxon>Clostridia</taxon>
        <taxon>Peptostreptococcales</taxon>
        <taxon>Anaerovoracaceae</taxon>
        <taxon>Sinanaerobacter</taxon>
    </lineage>
</organism>
<dbReference type="Gene3D" id="3.30.457.10">
    <property type="entry name" value="Copper amine oxidase-like, N-terminal domain"/>
    <property type="match status" value="1"/>
</dbReference>
<name>A0A8J7W4R4_9FIRM</name>
<dbReference type="InterPro" id="IPR012854">
    <property type="entry name" value="Cu_amine_oxidase-like_N"/>
</dbReference>
<comment type="caution">
    <text evidence="4">The sequence shown here is derived from an EMBL/GenBank/DDBJ whole genome shotgun (WGS) entry which is preliminary data.</text>
</comment>
<protein>
    <submittedName>
        <fullName evidence="4">Family 10 glycosylhydrolase</fullName>
    </submittedName>
</protein>
<dbReference type="Pfam" id="PF07833">
    <property type="entry name" value="Cu_amine_oxidN1"/>
    <property type="match status" value="1"/>
</dbReference>
<proteinExistence type="predicted"/>
<dbReference type="Pfam" id="PF02638">
    <property type="entry name" value="GHL10"/>
    <property type="match status" value="1"/>
</dbReference>
<keyword evidence="5" id="KW-1185">Reference proteome</keyword>
<evidence type="ECO:0000256" key="1">
    <source>
        <dbReference type="ARBA" id="ARBA00022729"/>
    </source>
</evidence>
<dbReference type="InterPro" id="IPR052177">
    <property type="entry name" value="Divisome_Glycosyl_Hydrolase"/>
</dbReference>
<dbReference type="PANTHER" id="PTHR43405:SF1">
    <property type="entry name" value="GLYCOSYL HYDROLASE DIGH"/>
    <property type="match status" value="1"/>
</dbReference>
<reference evidence="4" key="2">
    <citation type="submission" date="2021-04" db="EMBL/GenBank/DDBJ databases">
        <authorList>
            <person name="Liu J."/>
        </authorList>
    </citation>
    <scope>NUCLEOTIDE SEQUENCE</scope>
    <source>
        <strain evidence="4">BAD-6</strain>
    </source>
</reference>
<feature type="domain" description="Glycosyl hydrolase-like 10" evidence="2">
    <location>
        <begin position="181"/>
        <end position="492"/>
    </location>
</feature>
<sequence>MMNQKKSFRIYARVTLGIATLLVIAAVCFTPWGKAPVFAATDVGVTIDGESVAFQNGYGKPFIDSNSRTLVPLRGVMEAFGAKVTWDNDTRTVSVVKNGTTVLVPIGQAYILVNGELVVNDTSAVIREDLTYLPIKAVLQAFGAGVAWDSGNRTVIVRTDGTVTEVPAVPNRGGRVSRDGELRAMWISYLEYMEMPKDKAGFQTAIDKMFDSCVDLGMNAVIVHVRSHCDAMYPSQYFPWASFASGTQGVDPGYDPLEYMVSAAHSRGLEFHAWLNPYRVTGYGSYWNQVSASNPVKVWIFDNDASNDRWALLHNGEYYLNPSIPQVRQLVVDGIREIASNYEVDGIHFDDYFYPSVNDSNPSSYFDKPEYDASGSTLSIADWRRNNVNMMVKDVYAAVKEIDPDIEFGISPAGNVDNLRKNNAYFVDIDTWLSNPGYVDYIMPQLYWGFERRDSSGNIAAYAFENNLQTWIRLAEKGNAKLYIGLNMANAGTNVSDNNSVSEWMRYDDIIARQVLAARATGKVDGFAFFRYAIFNKSEAQKEVSNLRGKL</sequence>
<dbReference type="RefSeq" id="WP_227019469.1">
    <property type="nucleotide sequence ID" value="NZ_JAGSND010000012.1"/>
</dbReference>
<dbReference type="EMBL" id="JAGSND010000012">
    <property type="protein sequence ID" value="MBR0599338.1"/>
    <property type="molecule type" value="Genomic_DNA"/>
</dbReference>
<evidence type="ECO:0000259" key="3">
    <source>
        <dbReference type="Pfam" id="PF07833"/>
    </source>
</evidence>
<dbReference type="AlphaFoldDB" id="A0A8J7W4R4"/>
<reference evidence="4" key="1">
    <citation type="submission" date="2021-04" db="EMBL/GenBank/DDBJ databases">
        <title>Sinoanaerobacter chloroacetimidivorans sp. nov., an obligate anaerobic bacterium isolated from anaerobic sludge.</title>
        <authorList>
            <person name="Bao Y."/>
        </authorList>
    </citation>
    <scope>NUCLEOTIDE SEQUENCE</scope>
    <source>
        <strain evidence="4">BAD-6</strain>
    </source>
</reference>
<dbReference type="SUPFAM" id="SSF51445">
    <property type="entry name" value="(Trans)glycosidases"/>
    <property type="match status" value="1"/>
</dbReference>
<dbReference type="Proteomes" id="UP000675664">
    <property type="component" value="Unassembled WGS sequence"/>
</dbReference>
<evidence type="ECO:0000313" key="5">
    <source>
        <dbReference type="Proteomes" id="UP000675664"/>
    </source>
</evidence>
<dbReference type="SUPFAM" id="SSF55383">
    <property type="entry name" value="Copper amine oxidase, domain N"/>
    <property type="match status" value="1"/>
</dbReference>
<dbReference type="PANTHER" id="PTHR43405">
    <property type="entry name" value="GLYCOSYL HYDROLASE DIGH"/>
    <property type="match status" value="1"/>
</dbReference>